<sequence length="97" mass="11346">MALSKLEREALRRARMLLDRLEVVTICYALTRVARGSIPHAEACMRLKLYVQNALGGQNTTLGSWQRQHGIRHDFIKQREDRIAWIDWMLDQPEIES</sequence>
<accession>A0ABU2EG05</accession>
<dbReference type="Proteomes" id="UP001246576">
    <property type="component" value="Unassembled WGS sequence"/>
</dbReference>
<keyword evidence="2" id="KW-1185">Reference proteome</keyword>
<protein>
    <submittedName>
        <fullName evidence="1">Uncharacterized protein</fullName>
    </submittedName>
</protein>
<dbReference type="EMBL" id="JAVLSJ010000001">
    <property type="protein sequence ID" value="MDR9847056.1"/>
    <property type="molecule type" value="Genomic_DNA"/>
</dbReference>
<evidence type="ECO:0000313" key="1">
    <source>
        <dbReference type="EMBL" id="MDR9847056.1"/>
    </source>
</evidence>
<name>A0ABU2EG05_9BURK</name>
<gene>
    <name evidence="1" type="ORF">RI048_02400</name>
</gene>
<evidence type="ECO:0000313" key="2">
    <source>
        <dbReference type="Proteomes" id="UP001246576"/>
    </source>
</evidence>
<reference evidence="1" key="1">
    <citation type="submission" date="2023-09" db="EMBL/GenBank/DDBJ databases">
        <title>Description of first Herbaspirillum huttiense subsp. nephrolepsisexaltata and Herbaspirillum huttiense subsp. lycopersicon.</title>
        <authorList>
            <person name="Poudel M."/>
            <person name="Sharma A."/>
            <person name="Goss E."/>
            <person name="Tapia J.H."/>
            <person name="Harmon C.M."/>
            <person name="Jones J.B."/>
        </authorList>
    </citation>
    <scope>NUCLEOTIDE SEQUENCE</scope>
    <source>
        <strain evidence="1">SE1</strain>
    </source>
</reference>
<proteinExistence type="predicted"/>
<comment type="caution">
    <text evidence="1">The sequence shown here is derived from an EMBL/GenBank/DDBJ whole genome shotgun (WGS) entry which is preliminary data.</text>
</comment>
<dbReference type="RefSeq" id="WP_310839478.1">
    <property type="nucleotide sequence ID" value="NZ_JAVLSJ010000001.1"/>
</dbReference>
<organism evidence="1 2">
    <name type="scientific">Herbaspirillum huttiense subsp. lycopersici</name>
    <dbReference type="NCBI Taxonomy" id="3074428"/>
    <lineage>
        <taxon>Bacteria</taxon>
        <taxon>Pseudomonadati</taxon>
        <taxon>Pseudomonadota</taxon>
        <taxon>Betaproteobacteria</taxon>
        <taxon>Burkholderiales</taxon>
        <taxon>Oxalobacteraceae</taxon>
        <taxon>Herbaspirillum</taxon>
    </lineage>
</organism>